<evidence type="ECO:0000313" key="1">
    <source>
        <dbReference type="EMBL" id="BAC67773.1"/>
    </source>
</evidence>
<keyword evidence="2" id="KW-1185">Reference proteome</keyword>
<dbReference type="HOGENOM" id="CLU_1304264_0_0_11"/>
<name>Q82RS9_STRAW</name>
<dbReference type="EMBL" id="BA000030">
    <property type="protein sequence ID" value="BAC67773.1"/>
    <property type="molecule type" value="Genomic_DNA"/>
</dbReference>
<organism evidence="1 2">
    <name type="scientific">Streptomyces avermitilis (strain ATCC 31267 / DSM 46492 / JCM 5070 / NBRC 14893 / NCIMB 12804 / NRRL 8165 / MA-4680)</name>
    <dbReference type="NCBI Taxonomy" id="227882"/>
    <lineage>
        <taxon>Bacteria</taxon>
        <taxon>Bacillati</taxon>
        <taxon>Actinomycetota</taxon>
        <taxon>Actinomycetes</taxon>
        <taxon>Kitasatosporales</taxon>
        <taxon>Streptomycetaceae</taxon>
        <taxon>Streptomyces</taxon>
    </lineage>
</organism>
<sequence length="211" mass="22563">MSACAVWPQATQWNFSCAGRFPLAVCPHSGHSREVLRGLTAITSRPALSALACRIVRNTPQPASLTDLLSPALAAAPLGRKAPARPGSDYGAGALLMVRILRSSCAMKSALRTQYDAPVISHRAGSPGQLLVIACTVVALVTAPLSWYAAHTVRPDCVVAISKVTDGNGHHLPDVNGRVWSDNELADRAYQQAVDSGRCDPPHARWRQWLD</sequence>
<proteinExistence type="predicted"/>
<accession>Q82RS9</accession>
<reference evidence="1 2" key="2">
    <citation type="journal article" date="2003" name="Nat. Biotechnol.">
        <title>Complete genome sequence and comparative analysis of the industrial microorganism Streptomyces avermitilis.</title>
        <authorList>
            <person name="Ikeda H."/>
            <person name="Ishikawa J."/>
            <person name="Hanamoto A."/>
            <person name="Shinose M."/>
            <person name="Kikuchi H."/>
            <person name="Shiba T."/>
            <person name="Sakaki Y."/>
            <person name="Hattori M."/>
            <person name="Omura S."/>
        </authorList>
    </citation>
    <scope>NUCLEOTIDE SEQUENCE [LARGE SCALE GENOMIC DNA]</scope>
    <source>
        <strain evidence="2">ATCC 31267 / DSM 46492 / JCM 5070 / NBRC 14893 / NCIMB 12804 / NRRL 8165 / MA-4680</strain>
    </source>
</reference>
<dbReference type="KEGG" id="sma:SAVERM_64"/>
<reference evidence="1 2" key="1">
    <citation type="journal article" date="2001" name="Proc. Natl. Acad. Sci. U.S.A.">
        <title>Genome sequence of an industrial microorganism Streptomyces avermitilis: deducing the ability of producing secondary metabolites.</title>
        <authorList>
            <person name="Omura S."/>
            <person name="Ikeda H."/>
            <person name="Ishikawa J."/>
            <person name="Hanamoto A."/>
            <person name="Takahashi C."/>
            <person name="Shinose M."/>
            <person name="Takahashi Y."/>
            <person name="Horikawa H."/>
            <person name="Nakazawa H."/>
            <person name="Osonoe T."/>
            <person name="Kikuchi H."/>
            <person name="Shiba T."/>
            <person name="Sakaki Y."/>
            <person name="Hattori M."/>
        </authorList>
    </citation>
    <scope>NUCLEOTIDE SEQUENCE [LARGE SCALE GENOMIC DNA]</scope>
    <source>
        <strain evidence="2">ATCC 31267 / DSM 46492 / JCM 5070 / NBRC 14893 / NCIMB 12804 / NRRL 8165 / MA-4680</strain>
    </source>
</reference>
<protein>
    <submittedName>
        <fullName evidence="1">Uncharacterized protein</fullName>
    </submittedName>
</protein>
<evidence type="ECO:0000313" key="2">
    <source>
        <dbReference type="Proteomes" id="UP000000428"/>
    </source>
</evidence>
<dbReference type="Proteomes" id="UP000000428">
    <property type="component" value="Chromosome"/>
</dbReference>
<reference evidence="1 2" key="3">
    <citation type="journal article" date="2014" name="J. Ind. Microbiol. Biotechnol.">
        <title>Genome mining of the Streptomyces avermitilis genome and development of genome-minimized hosts for heterologous expression of biosynthetic gene clusters.</title>
        <authorList>
            <person name="Ikeda H."/>
            <person name="Shin-ya K."/>
            <person name="Omura S."/>
        </authorList>
    </citation>
    <scope>NUCLEOTIDE SEQUENCE [LARGE SCALE GENOMIC DNA]</scope>
    <source>
        <strain evidence="2">ATCC 31267 / DSM 46492 / JCM 5070 / NBRC 14893 / NCIMB 12804 / NRRL 8165 / MA-4680</strain>
    </source>
</reference>
<gene>
    <name evidence="1" type="ORF">SAVERM_64</name>
</gene>
<dbReference type="eggNOG" id="ENOG5030N4N">
    <property type="taxonomic scope" value="Bacteria"/>
</dbReference>
<dbReference type="AlphaFoldDB" id="Q82RS9"/>